<evidence type="ECO:0000313" key="1">
    <source>
        <dbReference type="EMBL" id="RCX22657.1"/>
    </source>
</evidence>
<dbReference type="RefSeq" id="WP_114494621.1">
    <property type="nucleotide sequence ID" value="NZ_QPJW01000001.1"/>
</dbReference>
<keyword evidence="2" id="KW-1185">Reference proteome</keyword>
<organism evidence="1 2">
    <name type="scientific">Fontibacillus phaseoli</name>
    <dbReference type="NCBI Taxonomy" id="1416533"/>
    <lineage>
        <taxon>Bacteria</taxon>
        <taxon>Bacillati</taxon>
        <taxon>Bacillota</taxon>
        <taxon>Bacilli</taxon>
        <taxon>Bacillales</taxon>
        <taxon>Paenibacillaceae</taxon>
        <taxon>Fontibacillus</taxon>
    </lineage>
</organism>
<evidence type="ECO:0000313" key="2">
    <source>
        <dbReference type="Proteomes" id="UP000253090"/>
    </source>
</evidence>
<dbReference type="Proteomes" id="UP000253090">
    <property type="component" value="Unassembled WGS sequence"/>
</dbReference>
<dbReference type="Pfam" id="PF07451">
    <property type="entry name" value="SpoVAD"/>
    <property type="match status" value="1"/>
</dbReference>
<gene>
    <name evidence="1" type="ORF">DFP94_101237</name>
</gene>
<name>A0A369BQB2_9BACL</name>
<protein>
    <submittedName>
        <fullName evidence="1">Stage V sporulation protein AD</fullName>
    </submittedName>
</protein>
<dbReference type="InterPro" id="IPR010894">
    <property type="entry name" value="SpoVAD"/>
</dbReference>
<dbReference type="AlphaFoldDB" id="A0A369BQB2"/>
<dbReference type="Gene3D" id="3.40.47.40">
    <property type="entry name" value="Stage V sporulation protein AD"/>
    <property type="match status" value="1"/>
</dbReference>
<dbReference type="PIRSF" id="PIRSF011570">
    <property type="entry name" value="SpoVAD"/>
    <property type="match status" value="1"/>
</dbReference>
<dbReference type="InterPro" id="IPR038369">
    <property type="entry name" value="SpoVAD_sf"/>
</dbReference>
<dbReference type="NCBIfam" id="NF006160">
    <property type="entry name" value="PRK08304.1"/>
    <property type="match status" value="1"/>
</dbReference>
<dbReference type="GO" id="GO:0016746">
    <property type="term" value="F:acyltransferase activity"/>
    <property type="evidence" value="ECO:0007669"/>
    <property type="project" value="InterPro"/>
</dbReference>
<dbReference type="OrthoDB" id="9770068at2"/>
<dbReference type="EMBL" id="QPJW01000001">
    <property type="protein sequence ID" value="RCX22657.1"/>
    <property type="molecule type" value="Genomic_DNA"/>
</dbReference>
<accession>A0A369BQB2</accession>
<dbReference type="InterPro" id="IPR016039">
    <property type="entry name" value="Thiolase-like"/>
</dbReference>
<dbReference type="NCBIfam" id="TIGR02845">
    <property type="entry name" value="spore_V_AD"/>
    <property type="match status" value="1"/>
</dbReference>
<sequence length="341" mass="36119">MMLTGLQSWEFKSKPAIIGAATVVGPEEGQGPLSGDFDFVYDNLEIDEKTWEKAERKLLEHASSLALVHAGISREELQFFIGGDLMNQIISATFAARKIGAPYLGVFGACSTSMESLALAALIVDAGGANYALAGTASHNCTVEKQFRYPTEYGSQKPLTAQYTITGSGAAVVSSQGSGPRITHATIGRVQDLGVKDPFNMGEAMAPAAADTLVAHFRDTGRGPEDYDLIVTGDLAAVGHAIVKDVLEQDGVSMNKTIFNDCGLMIYDRDKQPFVIAGGSGCGCSAVVTYGHILKKMKKGELNRVLVVATGALLSPLSYQQGESIPCIAHAVALEREEGLR</sequence>
<comment type="caution">
    <text evidence="1">The sequence shown here is derived from an EMBL/GenBank/DDBJ whole genome shotgun (WGS) entry which is preliminary data.</text>
</comment>
<proteinExistence type="predicted"/>
<reference evidence="1 2" key="1">
    <citation type="submission" date="2018-07" db="EMBL/GenBank/DDBJ databases">
        <title>Genomic Encyclopedia of Type Strains, Phase III (KMG-III): the genomes of soil and plant-associated and newly described type strains.</title>
        <authorList>
            <person name="Whitman W."/>
        </authorList>
    </citation>
    <scope>NUCLEOTIDE SEQUENCE [LARGE SCALE GENOMIC DNA]</scope>
    <source>
        <strain evidence="1 2">CECT 8333</strain>
    </source>
</reference>
<dbReference type="NCBIfam" id="NF009069">
    <property type="entry name" value="PRK12404.1"/>
    <property type="match status" value="1"/>
</dbReference>
<dbReference type="SUPFAM" id="SSF53901">
    <property type="entry name" value="Thiolase-like"/>
    <property type="match status" value="1"/>
</dbReference>